<organism evidence="2 3">
    <name type="scientific">Streptomyces tagetis</name>
    <dbReference type="NCBI Taxonomy" id="2820809"/>
    <lineage>
        <taxon>Bacteria</taxon>
        <taxon>Bacillati</taxon>
        <taxon>Actinomycetota</taxon>
        <taxon>Actinomycetes</taxon>
        <taxon>Kitasatosporales</taxon>
        <taxon>Streptomycetaceae</taxon>
        <taxon>Streptomyces</taxon>
    </lineage>
</organism>
<dbReference type="InterPro" id="IPR037063">
    <property type="entry name" value="PHb_sf"/>
</dbReference>
<evidence type="ECO:0000313" key="2">
    <source>
        <dbReference type="EMBL" id="MBQ0827567.1"/>
    </source>
</evidence>
<dbReference type="CDD" id="cd13225">
    <property type="entry name" value="PH-like_bacteria"/>
    <property type="match status" value="1"/>
</dbReference>
<gene>
    <name evidence="2" type="ORF">J5Y05_13755</name>
</gene>
<dbReference type="PANTHER" id="PTHR35796">
    <property type="entry name" value="HYPOTHETICAL CYTOSOLIC PROTEIN"/>
    <property type="match status" value="1"/>
</dbReference>
<name>A0A940XI23_9ACTN</name>
<dbReference type="EMBL" id="JAGPNL010000003">
    <property type="protein sequence ID" value="MBQ0827567.1"/>
    <property type="molecule type" value="Genomic_DNA"/>
</dbReference>
<dbReference type="Pfam" id="PF08000">
    <property type="entry name" value="bPH_1"/>
    <property type="match status" value="1"/>
</dbReference>
<comment type="caution">
    <text evidence="2">The sequence shown here is derived from an EMBL/GenBank/DDBJ whole genome shotgun (WGS) entry which is preliminary data.</text>
</comment>
<sequence>MALFGNAHGIDPAQAQQEYARLLGHGEQVRTAYLLIRDTILFTDRRLLLIDKQGLTGRKTEYHSIPYRSITHFSVETAGHLDLDAELKIWISGTSEPVEKTFTKGVDIYEVQAILTEFVAR</sequence>
<accession>A0A940XI23</accession>
<proteinExistence type="predicted"/>
<dbReference type="Gene3D" id="2.30.29.50">
    <property type="entry name" value="Bacterial Pleckstrin homology domain"/>
    <property type="match status" value="1"/>
</dbReference>
<dbReference type="Proteomes" id="UP000677875">
    <property type="component" value="Unassembled WGS sequence"/>
</dbReference>
<dbReference type="InterPro" id="IPR012544">
    <property type="entry name" value="PHb"/>
</dbReference>
<evidence type="ECO:0000259" key="1">
    <source>
        <dbReference type="Pfam" id="PF08000"/>
    </source>
</evidence>
<feature type="domain" description="Bacterial Pleckstrin homology" evidence="1">
    <location>
        <begin position="3"/>
        <end position="119"/>
    </location>
</feature>
<reference evidence="2" key="1">
    <citation type="submission" date="2021-04" db="EMBL/GenBank/DDBJ databases">
        <title>Genome seq and assembly of Streptomyces sp. RG38.</title>
        <authorList>
            <person name="Chhetri G."/>
        </authorList>
    </citation>
    <scope>NUCLEOTIDE SEQUENCE</scope>
    <source>
        <strain evidence="2">RG38</strain>
    </source>
</reference>
<dbReference type="SUPFAM" id="SSF50729">
    <property type="entry name" value="PH domain-like"/>
    <property type="match status" value="1"/>
</dbReference>
<keyword evidence="3" id="KW-1185">Reference proteome</keyword>
<protein>
    <submittedName>
        <fullName evidence="2">PH domain-containing protein</fullName>
    </submittedName>
</protein>
<dbReference type="RefSeq" id="WP_210872054.1">
    <property type="nucleotide sequence ID" value="NZ_JAGPNL010000003.1"/>
</dbReference>
<dbReference type="AlphaFoldDB" id="A0A940XI23"/>
<dbReference type="PANTHER" id="PTHR35796:SF3">
    <property type="entry name" value="BHLH DOMAIN-CONTAINING PROTEIN"/>
    <property type="match status" value="1"/>
</dbReference>
<evidence type="ECO:0000313" key="3">
    <source>
        <dbReference type="Proteomes" id="UP000677875"/>
    </source>
</evidence>